<dbReference type="OrthoDB" id="9148135at2"/>
<dbReference type="AlphaFoldDB" id="A0A3P3VW92"/>
<proteinExistence type="predicted"/>
<sequence length="370" mass="40061">MGTLTASRRRELAELRLVNQGLVDRPFATPLEAVTHLVCLQGQHLPGVLAAPALRVAGGTRQQVIEACNRGELARGYPMRGTVFMTAASDLAWMTELTRDRQRASAAKRFVEHGFTEEILELAAETARAALAVAGGSLSREAVAEALGAAGIALDSGQRYHLLVTLMVRGDLAYGPLRGRDQLLVDAHAWLPDDGTLEARFNGDEDAAITEWLRRYLAGHGPATLRDFSWWTKLPLGRLRKLEAAATATLVQYGEDALGETLWGPSGLVERRSALGPAVRRGRLLPAFDEVVLGYPDRELIVEAEHHPKLVPGNNGVFQATAHRDGKVVGIWKPSASKPGGEVPLIPFAELPAVALREFAAAYCEYPHPD</sequence>
<accession>A0A3P3VW92</accession>
<dbReference type="InterPro" id="IPR009351">
    <property type="entry name" value="AlkZ-like"/>
</dbReference>
<keyword evidence="2" id="KW-1185">Reference proteome</keyword>
<dbReference type="RefSeq" id="WP_124972803.1">
    <property type="nucleotide sequence ID" value="NZ_RQVS01000010.1"/>
</dbReference>
<gene>
    <name evidence="1" type="ORF">EG850_09320</name>
</gene>
<reference evidence="1 2" key="1">
    <citation type="submission" date="2018-11" db="EMBL/GenBank/DDBJ databases">
        <title>YIM 102482-1 draft genome.</title>
        <authorList>
            <person name="Li G."/>
            <person name="Jiang Y."/>
        </authorList>
    </citation>
    <scope>NUCLEOTIDE SEQUENCE [LARGE SCALE GENOMIC DNA]</scope>
    <source>
        <strain evidence="1 2">YIM 102482-1</strain>
    </source>
</reference>
<comment type="caution">
    <text evidence="1">The sequence shown here is derived from an EMBL/GenBank/DDBJ whole genome shotgun (WGS) entry which is preliminary data.</text>
</comment>
<evidence type="ECO:0000313" key="1">
    <source>
        <dbReference type="EMBL" id="RRJ86288.1"/>
    </source>
</evidence>
<protein>
    <submittedName>
        <fullName evidence="1">Winged helix DNA-binding domain-containing protein</fullName>
    </submittedName>
</protein>
<dbReference type="Pfam" id="PF06224">
    <property type="entry name" value="AlkZ-like"/>
    <property type="match status" value="1"/>
</dbReference>
<evidence type="ECO:0000313" key="2">
    <source>
        <dbReference type="Proteomes" id="UP000274391"/>
    </source>
</evidence>
<dbReference type="Proteomes" id="UP000274391">
    <property type="component" value="Unassembled WGS sequence"/>
</dbReference>
<dbReference type="PANTHER" id="PTHR38479:SF2">
    <property type="entry name" value="WINGED HELIX DNA-BINDING DOMAIN-CONTAINING PROTEIN"/>
    <property type="match status" value="1"/>
</dbReference>
<dbReference type="PANTHER" id="PTHR38479">
    <property type="entry name" value="LMO0824 PROTEIN"/>
    <property type="match status" value="1"/>
</dbReference>
<dbReference type="GO" id="GO:0003677">
    <property type="term" value="F:DNA binding"/>
    <property type="evidence" value="ECO:0007669"/>
    <property type="project" value="UniProtKB-KW"/>
</dbReference>
<keyword evidence="1" id="KW-0238">DNA-binding</keyword>
<organism evidence="1 2">
    <name type="scientific">Gulosibacter macacae</name>
    <dbReference type="NCBI Taxonomy" id="2488791"/>
    <lineage>
        <taxon>Bacteria</taxon>
        <taxon>Bacillati</taxon>
        <taxon>Actinomycetota</taxon>
        <taxon>Actinomycetes</taxon>
        <taxon>Micrococcales</taxon>
        <taxon>Microbacteriaceae</taxon>
        <taxon>Gulosibacter</taxon>
    </lineage>
</organism>
<name>A0A3P3VW92_9MICO</name>
<dbReference type="EMBL" id="RQVS01000010">
    <property type="protein sequence ID" value="RRJ86288.1"/>
    <property type="molecule type" value="Genomic_DNA"/>
</dbReference>